<keyword evidence="3" id="KW-1185">Reference proteome</keyword>
<accession>A0A4R2JFJ5</accession>
<evidence type="ECO:0000313" key="3">
    <source>
        <dbReference type="Proteomes" id="UP000295680"/>
    </source>
</evidence>
<protein>
    <submittedName>
        <fullName evidence="2">Uncharacterized protein</fullName>
    </submittedName>
</protein>
<keyword evidence="1" id="KW-0472">Membrane</keyword>
<dbReference type="AlphaFoldDB" id="A0A4R2JFJ5"/>
<feature type="transmembrane region" description="Helical" evidence="1">
    <location>
        <begin position="21"/>
        <end position="54"/>
    </location>
</feature>
<keyword evidence="1" id="KW-0812">Transmembrane</keyword>
<gene>
    <name evidence="2" type="ORF">EV192_10749</name>
</gene>
<proteinExistence type="predicted"/>
<dbReference type="EMBL" id="SLWS01000007">
    <property type="protein sequence ID" value="TCO55628.1"/>
    <property type="molecule type" value="Genomic_DNA"/>
</dbReference>
<comment type="caution">
    <text evidence="2">The sequence shown here is derived from an EMBL/GenBank/DDBJ whole genome shotgun (WGS) entry which is preliminary data.</text>
</comment>
<name>A0A4R2JFJ5_9PSEU</name>
<evidence type="ECO:0000313" key="2">
    <source>
        <dbReference type="EMBL" id="TCO55628.1"/>
    </source>
</evidence>
<reference evidence="2 3" key="1">
    <citation type="submission" date="2019-03" db="EMBL/GenBank/DDBJ databases">
        <title>Genomic Encyclopedia of Type Strains, Phase IV (KMG-IV): sequencing the most valuable type-strain genomes for metagenomic binning, comparative biology and taxonomic classification.</title>
        <authorList>
            <person name="Goeker M."/>
        </authorList>
    </citation>
    <scope>NUCLEOTIDE SEQUENCE [LARGE SCALE GENOMIC DNA]</scope>
    <source>
        <strain evidence="2 3">DSM 45934</strain>
    </source>
</reference>
<keyword evidence="1" id="KW-1133">Transmembrane helix</keyword>
<dbReference type="RefSeq" id="WP_132121629.1">
    <property type="nucleotide sequence ID" value="NZ_SLWS01000007.1"/>
</dbReference>
<evidence type="ECO:0000256" key="1">
    <source>
        <dbReference type="SAM" id="Phobius"/>
    </source>
</evidence>
<sequence>MKVKGGNQRSTNDDRLPLRWGVILATAAGVGVLAGVLGGPLAGLGAGLAVTGLLSQILGH</sequence>
<organism evidence="2 3">
    <name type="scientific">Actinocrispum wychmicini</name>
    <dbReference type="NCBI Taxonomy" id="1213861"/>
    <lineage>
        <taxon>Bacteria</taxon>
        <taxon>Bacillati</taxon>
        <taxon>Actinomycetota</taxon>
        <taxon>Actinomycetes</taxon>
        <taxon>Pseudonocardiales</taxon>
        <taxon>Pseudonocardiaceae</taxon>
        <taxon>Actinocrispum</taxon>
    </lineage>
</organism>
<dbReference type="Proteomes" id="UP000295680">
    <property type="component" value="Unassembled WGS sequence"/>
</dbReference>